<evidence type="ECO:0000256" key="2">
    <source>
        <dbReference type="ARBA" id="ARBA00022679"/>
    </source>
</evidence>
<evidence type="ECO:0000313" key="7">
    <source>
        <dbReference type="Proteomes" id="UP001321473"/>
    </source>
</evidence>
<keyword evidence="7" id="KW-1185">Reference proteome</keyword>
<protein>
    <recommendedName>
        <fullName evidence="5">GT23 domain-containing protein</fullName>
    </recommendedName>
</protein>
<feature type="signal peptide" evidence="4">
    <location>
        <begin position="1"/>
        <end position="17"/>
    </location>
</feature>
<accession>A0AAQ4D457</accession>
<keyword evidence="1 3" id="KW-0328">Glycosyltransferase</keyword>
<dbReference type="PANTHER" id="PTHR13132:SF29">
    <property type="entry name" value="ALPHA-(1,6)-FUCOSYLTRANSFERASE"/>
    <property type="match status" value="1"/>
</dbReference>
<dbReference type="Pfam" id="PF19745">
    <property type="entry name" value="FUT8_N_cat"/>
    <property type="match status" value="1"/>
</dbReference>
<dbReference type="PROSITE" id="PS51659">
    <property type="entry name" value="GT23"/>
    <property type="match status" value="1"/>
</dbReference>
<keyword evidence="4" id="KW-0732">Signal</keyword>
<dbReference type="Proteomes" id="UP001321473">
    <property type="component" value="Unassembled WGS sequence"/>
</dbReference>
<feature type="domain" description="GT23" evidence="5">
    <location>
        <begin position="169"/>
        <end position="450"/>
    </location>
</feature>
<sequence>MCLGLLWLVISGFACRSFRYEVLISNREESPLIAFGLLGASSPGQWRETSPAPSTRAISSPVDGKAFDATMLTGDKERHVERLARLEAAIAGMRDFLVRHVRASGHDSDSRLSATLVKAREYLRVMEADVAVIKATDQAARTSIENMRKLRNYVQETIQRLQNPSDCESVPKLRCLLDNPHGLAAGVHDALWCFVAALQMGRTVILDSTPWHYAPGDDGWARTFQPVTGPACHGVGTKNTIVKGYPGFDSGTKERSKILDLPASIVKLLVANHADPYAWWYGQIVSYIFRLQNTTRQAIENFKKKNGYKHPIVAMHIRRTDKKREAAYHDVREYMQHAEEFYNRLTLKGEAIQRRIFIATDEPAVIGEIKSKFPQYKVISNRQSASQAYDLKARTESSALNGMLTDIYLLAESDELVCSFSSGFCRIAYELMQAQSAEAGLDATRKAVSVDVEYFYAYVPFPPRRTLYRNEDVFKNELHWSAPDVLLEKSGDFAALREARDKKYADGFNTGRIVGSSADGNRMVFPRFKTVQTYYVTQYAAFNNTRPEL</sequence>
<evidence type="ECO:0000256" key="4">
    <source>
        <dbReference type="SAM" id="SignalP"/>
    </source>
</evidence>
<keyword evidence="2 3" id="KW-0808">Transferase</keyword>
<feature type="region of interest" description="Important for donor substrate binding" evidence="3">
    <location>
        <begin position="318"/>
        <end position="319"/>
    </location>
</feature>
<dbReference type="InterPro" id="IPR045573">
    <property type="entry name" value="Fut8_N_cat"/>
</dbReference>
<proteinExistence type="inferred from homology"/>
<dbReference type="PANTHER" id="PTHR13132">
    <property type="entry name" value="ALPHA- 1,6 -FUCOSYLTRANSFERASE"/>
    <property type="match status" value="1"/>
</dbReference>
<dbReference type="InterPro" id="IPR027350">
    <property type="entry name" value="GT23_dom"/>
</dbReference>
<evidence type="ECO:0000256" key="3">
    <source>
        <dbReference type="PROSITE-ProRule" id="PRU00992"/>
    </source>
</evidence>
<evidence type="ECO:0000256" key="1">
    <source>
        <dbReference type="ARBA" id="ARBA00022676"/>
    </source>
</evidence>
<evidence type="ECO:0000259" key="5">
    <source>
        <dbReference type="PROSITE" id="PS51659"/>
    </source>
</evidence>
<reference evidence="6 7" key="1">
    <citation type="journal article" date="2023" name="Arcadia Sci">
        <title>De novo assembly of a long-read Amblyomma americanum tick genome.</title>
        <authorList>
            <person name="Chou S."/>
            <person name="Poskanzer K.E."/>
            <person name="Rollins M."/>
            <person name="Thuy-Boun P.S."/>
        </authorList>
    </citation>
    <scope>NUCLEOTIDE SEQUENCE [LARGE SCALE GENOMIC DNA]</scope>
    <source>
        <strain evidence="6">F_SG_1</strain>
        <tissue evidence="6">Salivary glands</tissue>
    </source>
</reference>
<dbReference type="GO" id="GO:0046921">
    <property type="term" value="F:alpha-(1-&gt;6)-fucosyltransferase activity"/>
    <property type="evidence" value="ECO:0007669"/>
    <property type="project" value="TreeGrafter"/>
</dbReference>
<dbReference type="EMBL" id="JARKHS020035434">
    <property type="protein sequence ID" value="KAK8757247.1"/>
    <property type="molecule type" value="Genomic_DNA"/>
</dbReference>
<dbReference type="AlphaFoldDB" id="A0AAQ4D457"/>
<comment type="similarity">
    <text evidence="3">Belongs to the glycosyltransferase 23 family.</text>
</comment>
<feature type="chain" id="PRO_5042872299" description="GT23 domain-containing protein" evidence="4">
    <location>
        <begin position="18"/>
        <end position="549"/>
    </location>
</feature>
<gene>
    <name evidence="6" type="ORF">V5799_000057</name>
</gene>
<comment type="caution">
    <text evidence="6">The sequence shown here is derived from an EMBL/GenBank/DDBJ whole genome shotgun (WGS) entry which is preliminary data.</text>
</comment>
<name>A0AAQ4D457_AMBAM</name>
<evidence type="ECO:0000313" key="6">
    <source>
        <dbReference type="EMBL" id="KAK8757247.1"/>
    </source>
</evidence>
<dbReference type="CDD" id="cd11300">
    <property type="entry name" value="Fut8_like"/>
    <property type="match status" value="1"/>
</dbReference>
<dbReference type="GO" id="GO:0006487">
    <property type="term" value="P:protein N-linked glycosylation"/>
    <property type="evidence" value="ECO:0007669"/>
    <property type="project" value="TreeGrafter"/>
</dbReference>
<organism evidence="6 7">
    <name type="scientific">Amblyomma americanum</name>
    <name type="common">Lone star tick</name>
    <dbReference type="NCBI Taxonomy" id="6943"/>
    <lineage>
        <taxon>Eukaryota</taxon>
        <taxon>Metazoa</taxon>
        <taxon>Ecdysozoa</taxon>
        <taxon>Arthropoda</taxon>
        <taxon>Chelicerata</taxon>
        <taxon>Arachnida</taxon>
        <taxon>Acari</taxon>
        <taxon>Parasitiformes</taxon>
        <taxon>Ixodida</taxon>
        <taxon>Ixodoidea</taxon>
        <taxon>Ixodidae</taxon>
        <taxon>Amblyomminae</taxon>
        <taxon>Amblyomma</taxon>
    </lineage>
</organism>
<dbReference type="Gene3D" id="3.40.50.11350">
    <property type="match status" value="1"/>
</dbReference>